<dbReference type="SMART" id="SM00812">
    <property type="entry name" value="Alpha_L_fucos"/>
    <property type="match status" value="1"/>
</dbReference>
<evidence type="ECO:0000313" key="10">
    <source>
        <dbReference type="EMBL" id="RUQ84817.1"/>
    </source>
</evidence>
<comment type="caution">
    <text evidence="9">The sequence shown here is derived from an EMBL/GenBank/DDBJ whole genome shotgun (WGS) entry which is preliminary data.</text>
</comment>
<dbReference type="GO" id="GO:0004560">
    <property type="term" value="F:alpha-L-fucosidase activity"/>
    <property type="evidence" value="ECO:0007669"/>
    <property type="project" value="InterPro"/>
</dbReference>
<protein>
    <recommendedName>
        <fullName evidence="3">alpha-L-fucosidase</fullName>
        <ecNumber evidence="3">3.2.1.51</ecNumber>
    </recommendedName>
</protein>
<dbReference type="EC" id="3.2.1.51" evidence="3"/>
<evidence type="ECO:0000256" key="3">
    <source>
        <dbReference type="ARBA" id="ARBA00012662"/>
    </source>
</evidence>
<dbReference type="OrthoDB" id="5526311at2"/>
<evidence type="ECO:0000256" key="1">
    <source>
        <dbReference type="ARBA" id="ARBA00004071"/>
    </source>
</evidence>
<evidence type="ECO:0000313" key="9">
    <source>
        <dbReference type="EMBL" id="PSL37516.1"/>
    </source>
</evidence>
<dbReference type="SUPFAM" id="SSF51445">
    <property type="entry name" value="(Trans)glycosidases"/>
    <property type="match status" value="1"/>
</dbReference>
<feature type="site" description="May be important for catalysis" evidence="7">
    <location>
        <position position="256"/>
    </location>
</feature>
<reference evidence="9 11" key="1">
    <citation type="submission" date="2018-03" db="EMBL/GenBank/DDBJ databases">
        <title>Genomic Encyclopedia of Archaeal and Bacterial Type Strains, Phase II (KMG-II): from individual species to whole genera.</title>
        <authorList>
            <person name="Goeker M."/>
        </authorList>
    </citation>
    <scope>NUCLEOTIDE SEQUENCE [LARGE SCALE GENOMIC DNA]</scope>
    <source>
        <strain evidence="9 11">DSM 21548</strain>
    </source>
</reference>
<organism evidence="9 11">
    <name type="scientific">Labedella gwakjiensis</name>
    <dbReference type="NCBI Taxonomy" id="390269"/>
    <lineage>
        <taxon>Bacteria</taxon>
        <taxon>Bacillati</taxon>
        <taxon>Actinomycetota</taxon>
        <taxon>Actinomycetes</taxon>
        <taxon>Micrococcales</taxon>
        <taxon>Microbacteriaceae</taxon>
        <taxon>Labedella</taxon>
    </lineage>
</organism>
<dbReference type="GO" id="GO:0006004">
    <property type="term" value="P:fucose metabolic process"/>
    <property type="evidence" value="ECO:0007669"/>
    <property type="project" value="InterPro"/>
</dbReference>
<reference evidence="10 12" key="2">
    <citation type="submission" date="2018-12" db="EMBL/GenBank/DDBJ databases">
        <authorList>
            <person name="hu s."/>
            <person name="Xu Y."/>
            <person name="Xu B."/>
            <person name="Li F."/>
        </authorList>
    </citation>
    <scope>NUCLEOTIDE SEQUENCE [LARGE SCALE GENOMIC DNA]</scope>
    <source>
        <strain evidence="10 12">KSW2-17</strain>
    </source>
</reference>
<dbReference type="GO" id="GO:0016139">
    <property type="term" value="P:glycoside catabolic process"/>
    <property type="evidence" value="ECO:0007669"/>
    <property type="project" value="TreeGrafter"/>
</dbReference>
<evidence type="ECO:0000313" key="11">
    <source>
        <dbReference type="Proteomes" id="UP000241203"/>
    </source>
</evidence>
<dbReference type="Proteomes" id="UP000241203">
    <property type="component" value="Unassembled WGS sequence"/>
</dbReference>
<name>A0A2P8GU75_9MICO</name>
<dbReference type="PIRSF" id="PIRSF001092">
    <property type="entry name" value="Alpha-L-fucosidase"/>
    <property type="match status" value="1"/>
</dbReference>
<dbReference type="InterPro" id="IPR016286">
    <property type="entry name" value="FUC_metazoa-typ"/>
</dbReference>
<comment type="similarity">
    <text evidence="2">Belongs to the glycosyl hydrolase 29 family.</text>
</comment>
<keyword evidence="5" id="KW-0378">Hydrolase</keyword>
<evidence type="ECO:0000256" key="5">
    <source>
        <dbReference type="ARBA" id="ARBA00022801"/>
    </source>
</evidence>
<accession>A0A2P8GU75</accession>
<dbReference type="Proteomes" id="UP000268291">
    <property type="component" value="Unassembled WGS sequence"/>
</dbReference>
<dbReference type="InterPro" id="IPR017853">
    <property type="entry name" value="GH"/>
</dbReference>
<dbReference type="GO" id="GO:0005764">
    <property type="term" value="C:lysosome"/>
    <property type="evidence" value="ECO:0007669"/>
    <property type="project" value="TreeGrafter"/>
</dbReference>
<comment type="function">
    <text evidence="1">Alpha-L-fucosidase is responsible for hydrolyzing the alpha-1,6-linked fucose joined to the reducing-end N-acetylglucosamine of the carbohydrate moieties of glycoproteins.</text>
</comment>
<feature type="domain" description="Glycoside hydrolase family 29 N-terminal" evidence="8">
    <location>
        <begin position="7"/>
        <end position="322"/>
    </location>
</feature>
<sequence length="427" mass="48929">MSSTPAPWFTHDRFGMFVHWGLYALPARHEWVMNYEKMPTEEYEKYARYFEPDLYDPRAWARAAREAGMTYVVLTTKHHDGFCLWDSALTDYKATNTPAARDLVREFVDAVRAEGLHVGFYHSLLDWHHPDFTIDGRHPRRDDTEEEIAALNEGRDMARYREYLHGQVRELLTGYGRIDYLFYDFSYANDHHHPVWGGKGAEDWGSEELMALTRELQPDIVVNDRLEIPGDIVTPEQYQPDRPMEVDGEPVAWEACQTINGSWGYFRDNHQHKDPELMIRMLIDGVSKNGNMLLNVGPTARGELDPVATRTLSEFARWMHHHERSIRGAGASEFQAPSDARYTQRGDRLYLHLFAWPFEHVHLAGLGGKVAYAQLLNDASEIPFREISPDVKPLTTGIGGQAPGTLTLTLPVVRPDVAVPVVELFLR</sequence>
<evidence type="ECO:0000259" key="8">
    <source>
        <dbReference type="Pfam" id="PF01120"/>
    </source>
</evidence>
<dbReference type="Gene3D" id="3.20.20.80">
    <property type="entry name" value="Glycosidases"/>
    <property type="match status" value="1"/>
</dbReference>
<evidence type="ECO:0000256" key="7">
    <source>
        <dbReference type="PIRSR" id="PIRSR001092-1"/>
    </source>
</evidence>
<dbReference type="EMBL" id="PYAU01000001">
    <property type="protein sequence ID" value="PSL37516.1"/>
    <property type="molecule type" value="Genomic_DNA"/>
</dbReference>
<dbReference type="InterPro" id="IPR057739">
    <property type="entry name" value="Glyco_hydro_29_N"/>
</dbReference>
<dbReference type="PRINTS" id="PR00741">
    <property type="entry name" value="GLHYDRLASE29"/>
</dbReference>
<dbReference type="PANTHER" id="PTHR10030:SF37">
    <property type="entry name" value="ALPHA-L-FUCOSIDASE-RELATED"/>
    <property type="match status" value="1"/>
</dbReference>
<keyword evidence="4" id="KW-0732">Signal</keyword>
<dbReference type="AlphaFoldDB" id="A0A2P8GU75"/>
<evidence type="ECO:0000256" key="4">
    <source>
        <dbReference type="ARBA" id="ARBA00022729"/>
    </source>
</evidence>
<evidence type="ECO:0000256" key="6">
    <source>
        <dbReference type="ARBA" id="ARBA00023295"/>
    </source>
</evidence>
<evidence type="ECO:0000313" key="12">
    <source>
        <dbReference type="Proteomes" id="UP000268291"/>
    </source>
</evidence>
<dbReference type="InterPro" id="IPR000933">
    <property type="entry name" value="Glyco_hydro_29"/>
</dbReference>
<proteinExistence type="inferred from homology"/>
<dbReference type="PANTHER" id="PTHR10030">
    <property type="entry name" value="ALPHA-L-FUCOSIDASE"/>
    <property type="match status" value="1"/>
</dbReference>
<dbReference type="Pfam" id="PF01120">
    <property type="entry name" value="Alpha_L_fucos"/>
    <property type="match status" value="1"/>
</dbReference>
<dbReference type="EMBL" id="RZGY01000002">
    <property type="protein sequence ID" value="RUQ84817.1"/>
    <property type="molecule type" value="Genomic_DNA"/>
</dbReference>
<evidence type="ECO:0000256" key="2">
    <source>
        <dbReference type="ARBA" id="ARBA00007951"/>
    </source>
</evidence>
<gene>
    <name evidence="9" type="ORF">CLV49_1123</name>
    <name evidence="10" type="ORF">ELQ93_14650</name>
</gene>
<keyword evidence="6" id="KW-0326">Glycosidase</keyword>
<keyword evidence="12" id="KW-1185">Reference proteome</keyword>